<dbReference type="Proteomes" id="UP000030853">
    <property type="component" value="Unassembled WGS sequence"/>
</dbReference>
<organism evidence="1 2">
    <name type="scientific">Pantoea rodasii</name>
    <dbReference type="NCBI Taxonomy" id="1076549"/>
    <lineage>
        <taxon>Bacteria</taxon>
        <taxon>Pseudomonadati</taxon>
        <taxon>Pseudomonadota</taxon>
        <taxon>Gammaproteobacteria</taxon>
        <taxon>Enterobacterales</taxon>
        <taxon>Erwiniaceae</taxon>
        <taxon>Pantoea</taxon>
    </lineage>
</organism>
<comment type="caution">
    <text evidence="1">The sequence shown here is derived from an EMBL/GenBank/DDBJ whole genome shotgun (WGS) entry which is preliminary data.</text>
</comment>
<evidence type="ECO:0000313" key="1">
    <source>
        <dbReference type="EMBL" id="KHJ67957.1"/>
    </source>
</evidence>
<evidence type="ECO:0000313" key="2">
    <source>
        <dbReference type="Proteomes" id="UP000030853"/>
    </source>
</evidence>
<dbReference type="AlphaFoldDB" id="A0A0B1R9T0"/>
<dbReference type="EMBL" id="JTJJ01000038">
    <property type="protein sequence ID" value="KHJ67957.1"/>
    <property type="molecule type" value="Genomic_DNA"/>
</dbReference>
<dbReference type="Pfam" id="PF05939">
    <property type="entry name" value="Phage_min_tail"/>
    <property type="match status" value="1"/>
</dbReference>
<name>A0A0B1R9T0_9GAMM</name>
<dbReference type="InterPro" id="IPR010265">
    <property type="entry name" value="Phage_lambda_TipM"/>
</dbReference>
<gene>
    <name evidence="1" type="ORF">QU24_11090</name>
</gene>
<reference evidence="1 2" key="1">
    <citation type="submission" date="2014-11" db="EMBL/GenBank/DDBJ databases">
        <title>Genome sequencing of Pantoea rodasii ND03.</title>
        <authorList>
            <person name="Muhamad Yunos N.Y."/>
            <person name="Chan K.-G."/>
        </authorList>
    </citation>
    <scope>NUCLEOTIDE SEQUENCE [LARGE SCALE GENOMIC DNA]</scope>
    <source>
        <strain evidence="1 2">ND03</strain>
    </source>
</reference>
<sequence length="117" mass="13323">MPKTFTWSPQSGFTGEDTPDVTVVKLGDRYEQRQVNGINPLMGKYPLTFIGYDDDKCSRPNLAKEVRAFLVARMAVESFYWTPPDTGIQGLYVCRSWSMQKNKGVYTLTGTFEQVPR</sequence>
<accession>A0A0B1R9T0</accession>
<proteinExistence type="predicted"/>
<protein>
    <submittedName>
        <fullName evidence="1">Tail protein</fullName>
    </submittedName>
</protein>
<dbReference type="RefSeq" id="WP_039330922.1">
    <property type="nucleotide sequence ID" value="NZ_JTJJ01000038.1"/>
</dbReference>